<proteinExistence type="predicted"/>
<feature type="non-terminal residue" evidence="2">
    <location>
        <position position="1"/>
    </location>
</feature>
<sequence length="71" mass="8211">IPGHVGLEENEEADEWAQEGCFEEEEEERGNEKGKREEDVEGILGMGEKGRGILRNRRKRRKRILGEEMGE</sequence>
<reference evidence="2 3" key="1">
    <citation type="submission" date="2018-03" db="EMBL/GenBank/DDBJ databases">
        <title>Genomes of Pezizomycetes fungi and the evolution of truffles.</title>
        <authorList>
            <person name="Murat C."/>
            <person name="Payen T."/>
            <person name="Noel B."/>
            <person name="Kuo A."/>
            <person name="Martin F.M."/>
        </authorList>
    </citation>
    <scope>NUCLEOTIDE SEQUENCE [LARGE SCALE GENOMIC DNA]</scope>
    <source>
        <strain evidence="2">091103-1</strain>
    </source>
</reference>
<evidence type="ECO:0000313" key="2">
    <source>
        <dbReference type="EMBL" id="PWW76447.1"/>
    </source>
</evidence>
<dbReference type="EMBL" id="PYWC01000033">
    <property type="protein sequence ID" value="PWW76447.1"/>
    <property type="molecule type" value="Genomic_DNA"/>
</dbReference>
<evidence type="ECO:0000256" key="1">
    <source>
        <dbReference type="SAM" id="MobiDB-lite"/>
    </source>
</evidence>
<comment type="caution">
    <text evidence="2">The sequence shown here is derived from an EMBL/GenBank/DDBJ whole genome shotgun (WGS) entry which is preliminary data.</text>
</comment>
<dbReference type="AlphaFoldDB" id="A0A317SS77"/>
<feature type="region of interest" description="Disordered" evidence="1">
    <location>
        <begin position="1"/>
        <end position="44"/>
    </location>
</feature>
<accession>A0A317SS77</accession>
<name>A0A317SS77_9PEZI</name>
<evidence type="ECO:0000313" key="3">
    <source>
        <dbReference type="Proteomes" id="UP000246991"/>
    </source>
</evidence>
<dbReference type="Proteomes" id="UP000246991">
    <property type="component" value="Unassembled WGS sequence"/>
</dbReference>
<organism evidence="2 3">
    <name type="scientific">Tuber magnatum</name>
    <name type="common">white Piedmont truffle</name>
    <dbReference type="NCBI Taxonomy" id="42249"/>
    <lineage>
        <taxon>Eukaryota</taxon>
        <taxon>Fungi</taxon>
        <taxon>Dikarya</taxon>
        <taxon>Ascomycota</taxon>
        <taxon>Pezizomycotina</taxon>
        <taxon>Pezizomycetes</taxon>
        <taxon>Pezizales</taxon>
        <taxon>Tuberaceae</taxon>
        <taxon>Tuber</taxon>
    </lineage>
</organism>
<feature type="compositionally biased region" description="Acidic residues" evidence="1">
    <location>
        <begin position="8"/>
        <end position="29"/>
    </location>
</feature>
<gene>
    <name evidence="2" type="ORF">C7212DRAFT_317945</name>
</gene>
<protein>
    <submittedName>
        <fullName evidence="2">Uncharacterized protein</fullName>
    </submittedName>
</protein>
<keyword evidence="3" id="KW-1185">Reference proteome</keyword>